<sequence length="148" mass="17514">MKKKKREERCSRVRRIGHSFLQKQMYALCILAAINLRQHVQQNWQINSTSTKRIPSHISLNLLKCNETNNVPRKIENLRKDLKNNVEINNENNDQTIWQSSWFYFRKVIKGPRQIFNNISESFTNSKTTNSPLSKNIYNSVLFFPTNS</sequence>
<accession>A0ABM1I396</accession>
<proteinExistence type="predicted"/>
<keyword evidence="1" id="KW-1185">Reference proteome</keyword>
<name>A0ABM1I396_POLDO</name>
<dbReference type="Proteomes" id="UP000694924">
    <property type="component" value="Unplaced"/>
</dbReference>
<evidence type="ECO:0000313" key="1">
    <source>
        <dbReference type="Proteomes" id="UP000694924"/>
    </source>
</evidence>
<dbReference type="GeneID" id="107065472"/>
<dbReference type="RefSeq" id="XP_015174683.1">
    <property type="nucleotide sequence ID" value="XM_015319197.1"/>
</dbReference>
<organism evidence="1 2">
    <name type="scientific">Polistes dominula</name>
    <name type="common">European paper wasp</name>
    <name type="synonym">Vespa dominula</name>
    <dbReference type="NCBI Taxonomy" id="743375"/>
    <lineage>
        <taxon>Eukaryota</taxon>
        <taxon>Metazoa</taxon>
        <taxon>Ecdysozoa</taxon>
        <taxon>Arthropoda</taxon>
        <taxon>Hexapoda</taxon>
        <taxon>Insecta</taxon>
        <taxon>Pterygota</taxon>
        <taxon>Neoptera</taxon>
        <taxon>Endopterygota</taxon>
        <taxon>Hymenoptera</taxon>
        <taxon>Apocrita</taxon>
        <taxon>Aculeata</taxon>
        <taxon>Vespoidea</taxon>
        <taxon>Vespidae</taxon>
        <taxon>Polistinae</taxon>
        <taxon>Polistini</taxon>
        <taxon>Polistes</taxon>
    </lineage>
</organism>
<protein>
    <submittedName>
        <fullName evidence="2">Uncharacterized protein LOC107065472 isoform X1</fullName>
    </submittedName>
</protein>
<evidence type="ECO:0000313" key="2">
    <source>
        <dbReference type="RefSeq" id="XP_015174683.1"/>
    </source>
</evidence>
<gene>
    <name evidence="2" type="primary">LOC107065472</name>
</gene>
<reference evidence="2" key="1">
    <citation type="submission" date="2025-08" db="UniProtKB">
        <authorList>
            <consortium name="RefSeq"/>
        </authorList>
    </citation>
    <scope>IDENTIFICATION</scope>
    <source>
        <tissue evidence="2">Whole body</tissue>
    </source>
</reference>